<dbReference type="FunFam" id="2.130.10.10:FF:000180">
    <property type="entry name" value="WD repeat-containing protein 76"/>
    <property type="match status" value="1"/>
</dbReference>
<evidence type="ECO:0000256" key="9">
    <source>
        <dbReference type="SAM" id="MobiDB-lite"/>
    </source>
</evidence>
<protein>
    <recommendedName>
        <fullName evidence="3">WD repeat-containing protein 76</fullName>
    </recommendedName>
</protein>
<dbReference type="PROSITE" id="PS50082">
    <property type="entry name" value="WD_REPEATS_2"/>
    <property type="match status" value="1"/>
</dbReference>
<evidence type="ECO:0000256" key="5">
    <source>
        <dbReference type="ARBA" id="ARBA00022737"/>
    </source>
</evidence>
<comment type="function">
    <text evidence="1">Specifically binds 5-hydroxymethylcytosine (5hmC), suggesting that it acts as a specific reader of 5hmC.</text>
</comment>
<name>A0A7N0RAE3_KALFE</name>
<evidence type="ECO:0000256" key="4">
    <source>
        <dbReference type="ARBA" id="ARBA00022574"/>
    </source>
</evidence>
<dbReference type="InterPro" id="IPR001680">
    <property type="entry name" value="WD40_rpt"/>
</dbReference>
<dbReference type="InterPro" id="IPR050853">
    <property type="entry name" value="WD_repeat_DNA-damage-binding"/>
</dbReference>
<dbReference type="AlphaFoldDB" id="A0A7N0RAE3"/>
<dbReference type="Pfam" id="PF00400">
    <property type="entry name" value="WD40"/>
    <property type="match status" value="1"/>
</dbReference>
<dbReference type="GO" id="GO:0005634">
    <property type="term" value="C:nucleus"/>
    <property type="evidence" value="ECO:0007669"/>
    <property type="project" value="TreeGrafter"/>
</dbReference>
<keyword evidence="4 8" id="KW-0853">WD repeat</keyword>
<evidence type="ECO:0000256" key="8">
    <source>
        <dbReference type="PROSITE-ProRule" id="PRU00221"/>
    </source>
</evidence>
<dbReference type="PANTHER" id="PTHR14773:SF0">
    <property type="entry name" value="WD REPEAT-CONTAINING PROTEIN 76"/>
    <property type="match status" value="1"/>
</dbReference>
<dbReference type="EnsemblPlants" id="Kaladp0005s0008.1.v1.1">
    <property type="protein sequence ID" value="Kaladp0005s0008.1.v1.1"/>
    <property type="gene ID" value="Kaladp0005s0008.v1.1"/>
</dbReference>
<dbReference type="PANTHER" id="PTHR14773">
    <property type="entry name" value="WD REPEAT-CONTAINING PROTEIN 76"/>
    <property type="match status" value="1"/>
</dbReference>
<proteinExistence type="inferred from homology"/>
<evidence type="ECO:0000313" key="11">
    <source>
        <dbReference type="Proteomes" id="UP000594263"/>
    </source>
</evidence>
<keyword evidence="5" id="KW-0677">Repeat</keyword>
<feature type="region of interest" description="Disordered" evidence="9">
    <location>
        <begin position="77"/>
        <end position="106"/>
    </location>
</feature>
<evidence type="ECO:0000256" key="3">
    <source>
        <dbReference type="ARBA" id="ARBA00021234"/>
    </source>
</evidence>
<feature type="compositionally biased region" description="Polar residues" evidence="9">
    <location>
        <begin position="1"/>
        <end position="27"/>
    </location>
</feature>
<evidence type="ECO:0000256" key="7">
    <source>
        <dbReference type="ARBA" id="ARBA00023125"/>
    </source>
</evidence>
<organism evidence="10 11">
    <name type="scientific">Kalanchoe fedtschenkoi</name>
    <name type="common">Lavender scallops</name>
    <name type="synonym">South American air plant</name>
    <dbReference type="NCBI Taxonomy" id="63787"/>
    <lineage>
        <taxon>Eukaryota</taxon>
        <taxon>Viridiplantae</taxon>
        <taxon>Streptophyta</taxon>
        <taxon>Embryophyta</taxon>
        <taxon>Tracheophyta</taxon>
        <taxon>Spermatophyta</taxon>
        <taxon>Magnoliopsida</taxon>
        <taxon>eudicotyledons</taxon>
        <taxon>Gunneridae</taxon>
        <taxon>Pentapetalae</taxon>
        <taxon>Saxifragales</taxon>
        <taxon>Crassulaceae</taxon>
        <taxon>Kalanchoe</taxon>
    </lineage>
</organism>
<feature type="compositionally biased region" description="Basic and acidic residues" evidence="9">
    <location>
        <begin position="85"/>
        <end position="103"/>
    </location>
</feature>
<dbReference type="PROSITE" id="PS00678">
    <property type="entry name" value="WD_REPEATS_1"/>
    <property type="match status" value="1"/>
</dbReference>
<dbReference type="GO" id="GO:2000001">
    <property type="term" value="P:regulation of DNA damage checkpoint"/>
    <property type="evidence" value="ECO:0007669"/>
    <property type="project" value="TreeGrafter"/>
</dbReference>
<accession>A0A7N0RAE3</accession>
<dbReference type="GO" id="GO:0006974">
    <property type="term" value="P:DNA damage response"/>
    <property type="evidence" value="ECO:0007669"/>
    <property type="project" value="UniProtKB-KW"/>
</dbReference>
<dbReference type="Gramene" id="Kaladp0005s0008.1.v1.1">
    <property type="protein sequence ID" value="Kaladp0005s0008.1.v1.1"/>
    <property type="gene ID" value="Kaladp0005s0008.v1.1"/>
</dbReference>
<keyword evidence="7" id="KW-0238">DNA-binding</keyword>
<feature type="region of interest" description="Disordered" evidence="9">
    <location>
        <begin position="1"/>
        <end position="32"/>
    </location>
</feature>
<evidence type="ECO:0000313" key="10">
    <source>
        <dbReference type="EnsemblPlants" id="Kaladp0005s0008.1.v1.1"/>
    </source>
</evidence>
<reference evidence="10" key="1">
    <citation type="submission" date="2021-01" db="UniProtKB">
        <authorList>
            <consortium name="EnsemblPlants"/>
        </authorList>
    </citation>
    <scope>IDENTIFICATION</scope>
</reference>
<evidence type="ECO:0000256" key="1">
    <source>
        <dbReference type="ARBA" id="ARBA00002530"/>
    </source>
</evidence>
<evidence type="ECO:0000256" key="6">
    <source>
        <dbReference type="ARBA" id="ARBA00022763"/>
    </source>
</evidence>
<feature type="region of interest" description="Disordered" evidence="9">
    <location>
        <begin position="146"/>
        <end position="166"/>
    </location>
</feature>
<dbReference type="InterPro" id="IPR019775">
    <property type="entry name" value="WD40_repeat_CS"/>
</dbReference>
<dbReference type="GO" id="GO:0003677">
    <property type="term" value="F:DNA binding"/>
    <property type="evidence" value="ECO:0007669"/>
    <property type="project" value="UniProtKB-KW"/>
</dbReference>
<evidence type="ECO:0000256" key="2">
    <source>
        <dbReference type="ARBA" id="ARBA00005434"/>
    </source>
</evidence>
<dbReference type="SMART" id="SM00320">
    <property type="entry name" value="WD40"/>
    <property type="match status" value="6"/>
</dbReference>
<comment type="similarity">
    <text evidence="2">Belongs to the WD repeat DDB2/WDR76 family.</text>
</comment>
<feature type="repeat" description="WD" evidence="8">
    <location>
        <begin position="338"/>
        <end position="373"/>
    </location>
</feature>
<dbReference type="Gene3D" id="2.130.10.10">
    <property type="entry name" value="YVTN repeat-like/Quinoprotein amine dehydrogenase"/>
    <property type="match status" value="1"/>
</dbReference>
<dbReference type="InterPro" id="IPR015943">
    <property type="entry name" value="WD40/YVTN_repeat-like_dom_sf"/>
</dbReference>
<dbReference type="SUPFAM" id="SSF50978">
    <property type="entry name" value="WD40 repeat-like"/>
    <property type="match status" value="1"/>
</dbReference>
<sequence length="512" mass="57035">MQKEQNLGTRLSSRTTVPAITSATSPFRSHHRSNLANCETLASMAPEKMTEYERQRLENIRRNEEMMAALRIQSKLSQLSAATQQKKDEEKSYRRSGKKRIEPETPIVVRRSLRARGLPPDASTAKGLQYDETEIKDHVKLEVNKQPERWHPKSSGPISMSEAYSSDHSDKPLIQRILGLSEDGVNPCVQPLDLGSLSLEPDNVARLMPGRILALQFSPSNHSHIIASGNTFGEIAFWDVDSGHEEGGGLYLYRPFSSPVSGIVFQPNTPSKVYTSCYSGLIRLMDAEKEVFDMIHSAEYGIFSLAQRPGSDKCVTFGDGSGTLSVFDESMGKFANSWSVHENKINSIDYNLVNPHLVATSSTDRTACIWDLRKIVKDKPKPLKIANHKRSVQSAYFSPSGSCLATTSLGNRISFFSGDNYEEEHMMYHFHETGRWLSTFKGIWGWDDSYVFIGNMKKKLDVVCATSKKVVKTLTSENMTAIPCRFAKHPSEVGMIAGATSGGQVYLWTSSS</sequence>
<dbReference type="Proteomes" id="UP000594263">
    <property type="component" value="Unplaced"/>
</dbReference>
<keyword evidence="6" id="KW-0227">DNA damage</keyword>
<keyword evidence="11" id="KW-1185">Reference proteome</keyword>
<dbReference type="OMA" id="DPNTLYW"/>
<dbReference type="InterPro" id="IPR036322">
    <property type="entry name" value="WD40_repeat_dom_sf"/>
</dbReference>